<dbReference type="SUPFAM" id="SSF52972">
    <property type="entry name" value="ITPase-like"/>
    <property type="match status" value="1"/>
</dbReference>
<evidence type="ECO:0000313" key="13">
    <source>
        <dbReference type="EMBL" id="THD09765.1"/>
    </source>
</evidence>
<comment type="cofactor">
    <cofactor evidence="1">
        <name>Mn(2+)</name>
        <dbReference type="ChEBI" id="CHEBI:29035"/>
    </cofactor>
</comment>
<keyword evidence="14" id="KW-1185">Reference proteome</keyword>
<dbReference type="GO" id="GO:0046872">
    <property type="term" value="F:metal ion binding"/>
    <property type="evidence" value="ECO:0007669"/>
    <property type="project" value="UniProtKB-KW"/>
</dbReference>
<keyword evidence="8" id="KW-0464">Manganese</keyword>
<dbReference type="STRING" id="993689.GCA_002077135_01297"/>
<evidence type="ECO:0000256" key="10">
    <source>
        <dbReference type="ARBA" id="ARBA00048174"/>
    </source>
</evidence>
<keyword evidence="6" id="KW-0460">Magnesium</keyword>
<comment type="caution">
    <text evidence="13">The sequence shown here is derived from an EMBL/GenBank/DDBJ whole genome shotgun (WGS) entry which is preliminary data.</text>
</comment>
<gene>
    <name evidence="13" type="ORF">B1806_10595</name>
</gene>
<keyword evidence="3" id="KW-0479">Metal-binding</keyword>
<evidence type="ECO:0000256" key="8">
    <source>
        <dbReference type="ARBA" id="ARBA00023211"/>
    </source>
</evidence>
<dbReference type="PANTHER" id="PTHR34699">
    <property type="match status" value="1"/>
</dbReference>
<dbReference type="InterPro" id="IPR026533">
    <property type="entry name" value="NTPase/PRRC1"/>
</dbReference>
<evidence type="ECO:0000256" key="2">
    <source>
        <dbReference type="ARBA" id="ARBA00001946"/>
    </source>
</evidence>
<evidence type="ECO:0000256" key="9">
    <source>
        <dbReference type="ARBA" id="ARBA00038901"/>
    </source>
</evidence>
<sequence>MQFALGSTNQAKRRAVRLATGCEPICVSVPSGVASQPLRVEETVRGAMARARSALAAAPGADIGLGLEGGVDYDDRLTHHWYLVSVCAAWDGRMLYVAHGVHMPLPDGVGARLAAGGVELSEVMDALFGRVGSNHDEGAYGLLSAGRITRDGVFRDAVIAALTPFQNVLYRAQAGD</sequence>
<feature type="domain" description="Non-canonical purine NTP phosphatase/PRRC1" evidence="12">
    <location>
        <begin position="6"/>
        <end position="165"/>
    </location>
</feature>
<evidence type="ECO:0000256" key="1">
    <source>
        <dbReference type="ARBA" id="ARBA00001936"/>
    </source>
</evidence>
<evidence type="ECO:0000256" key="4">
    <source>
        <dbReference type="ARBA" id="ARBA00022741"/>
    </source>
</evidence>
<evidence type="ECO:0000256" key="11">
    <source>
        <dbReference type="ARBA" id="ARBA00048781"/>
    </source>
</evidence>
<dbReference type="GO" id="GO:0009117">
    <property type="term" value="P:nucleotide metabolic process"/>
    <property type="evidence" value="ECO:0007669"/>
    <property type="project" value="UniProtKB-KW"/>
</dbReference>
<comment type="catalytic activity">
    <reaction evidence="11">
        <text>XTP + H2O = XDP + phosphate + H(+)</text>
        <dbReference type="Rhea" id="RHEA:28406"/>
        <dbReference type="ChEBI" id="CHEBI:15377"/>
        <dbReference type="ChEBI" id="CHEBI:15378"/>
        <dbReference type="ChEBI" id="CHEBI:43474"/>
        <dbReference type="ChEBI" id="CHEBI:59884"/>
        <dbReference type="ChEBI" id="CHEBI:61314"/>
        <dbReference type="EC" id="3.6.1.73"/>
    </reaction>
</comment>
<dbReference type="PANTHER" id="PTHR34699:SF2">
    <property type="entry name" value="NON-CANONICAL PURINE NTP PHOSPHATASE_PRRC1 DOMAIN-CONTAINING PROTEIN"/>
    <property type="match status" value="1"/>
</dbReference>
<organism evidence="13 14">
    <name type="scientific">Metallibacterium scheffleri</name>
    <dbReference type="NCBI Taxonomy" id="993689"/>
    <lineage>
        <taxon>Bacteria</taxon>
        <taxon>Pseudomonadati</taxon>
        <taxon>Pseudomonadota</taxon>
        <taxon>Gammaproteobacteria</taxon>
        <taxon>Lysobacterales</taxon>
        <taxon>Rhodanobacteraceae</taxon>
        <taxon>Metallibacterium</taxon>
    </lineage>
</organism>
<reference evidence="13 14" key="1">
    <citation type="submission" date="2017-02" db="EMBL/GenBank/DDBJ databases">
        <title>Whole genome sequencing of Metallibacterium scheffleri DSM 24874 (T).</title>
        <authorList>
            <person name="Kumar S."/>
            <person name="Patil P."/>
            <person name="Patil P.B."/>
        </authorList>
    </citation>
    <scope>NUCLEOTIDE SEQUENCE [LARGE SCALE GENOMIC DNA]</scope>
    <source>
        <strain evidence="13 14">DSM 24874</strain>
    </source>
</reference>
<dbReference type="RefSeq" id="WP_081126598.1">
    <property type="nucleotide sequence ID" value="NZ_LDOS01000001.1"/>
</dbReference>
<dbReference type="Proteomes" id="UP000307749">
    <property type="component" value="Unassembled WGS sequence"/>
</dbReference>
<keyword evidence="7" id="KW-0546">Nucleotide metabolism</keyword>
<dbReference type="OrthoDB" id="6334099at2"/>
<name>A0A4S3KLL1_9GAMM</name>
<comment type="catalytic activity">
    <reaction evidence="10">
        <text>ITP + H2O = IDP + phosphate + H(+)</text>
        <dbReference type="Rhea" id="RHEA:28330"/>
        <dbReference type="ChEBI" id="CHEBI:15377"/>
        <dbReference type="ChEBI" id="CHEBI:15378"/>
        <dbReference type="ChEBI" id="CHEBI:43474"/>
        <dbReference type="ChEBI" id="CHEBI:58280"/>
        <dbReference type="ChEBI" id="CHEBI:61402"/>
        <dbReference type="EC" id="3.6.1.73"/>
    </reaction>
</comment>
<evidence type="ECO:0000256" key="5">
    <source>
        <dbReference type="ARBA" id="ARBA00022801"/>
    </source>
</evidence>
<dbReference type="InterPro" id="IPR050299">
    <property type="entry name" value="YjjX_NTPase"/>
</dbReference>
<evidence type="ECO:0000256" key="3">
    <source>
        <dbReference type="ARBA" id="ARBA00022723"/>
    </source>
</evidence>
<keyword evidence="4" id="KW-0547">Nucleotide-binding</keyword>
<dbReference type="InterPro" id="IPR029001">
    <property type="entry name" value="ITPase-like_fam"/>
</dbReference>
<accession>A0A4S3KLL1</accession>
<dbReference type="Gene3D" id="3.90.950.10">
    <property type="match status" value="1"/>
</dbReference>
<keyword evidence="5" id="KW-0378">Hydrolase</keyword>
<dbReference type="Pfam" id="PF01931">
    <property type="entry name" value="NTPase_I-T"/>
    <property type="match status" value="1"/>
</dbReference>
<dbReference type="GO" id="GO:0006772">
    <property type="term" value="P:thiamine metabolic process"/>
    <property type="evidence" value="ECO:0007669"/>
    <property type="project" value="TreeGrafter"/>
</dbReference>
<comment type="cofactor">
    <cofactor evidence="2">
        <name>Mg(2+)</name>
        <dbReference type="ChEBI" id="CHEBI:18420"/>
    </cofactor>
</comment>
<dbReference type="AlphaFoldDB" id="A0A4S3KLL1"/>
<evidence type="ECO:0000313" key="14">
    <source>
        <dbReference type="Proteomes" id="UP000307749"/>
    </source>
</evidence>
<evidence type="ECO:0000256" key="6">
    <source>
        <dbReference type="ARBA" id="ARBA00022842"/>
    </source>
</evidence>
<evidence type="ECO:0000259" key="12">
    <source>
        <dbReference type="Pfam" id="PF01931"/>
    </source>
</evidence>
<proteinExistence type="predicted"/>
<dbReference type="GO" id="GO:0103023">
    <property type="term" value="F:ITPase activity"/>
    <property type="evidence" value="ECO:0007669"/>
    <property type="project" value="UniProtKB-EC"/>
</dbReference>
<dbReference type="EC" id="3.6.1.73" evidence="9"/>
<protein>
    <recommendedName>
        <fullName evidence="9">inosine/xanthosine triphosphatase</fullName>
        <ecNumber evidence="9">3.6.1.73</ecNumber>
    </recommendedName>
</protein>
<dbReference type="GO" id="GO:0000166">
    <property type="term" value="F:nucleotide binding"/>
    <property type="evidence" value="ECO:0007669"/>
    <property type="project" value="UniProtKB-KW"/>
</dbReference>
<evidence type="ECO:0000256" key="7">
    <source>
        <dbReference type="ARBA" id="ARBA00023080"/>
    </source>
</evidence>
<dbReference type="EMBL" id="MWQO01000036">
    <property type="protein sequence ID" value="THD09765.1"/>
    <property type="molecule type" value="Genomic_DNA"/>
</dbReference>